<dbReference type="PRINTS" id="PR00033">
    <property type="entry name" value="HTHASNC"/>
</dbReference>
<dbReference type="Gene3D" id="1.10.10.10">
    <property type="entry name" value="Winged helix-like DNA-binding domain superfamily/Winged helix DNA-binding domain"/>
    <property type="match status" value="2"/>
</dbReference>
<dbReference type="EMBL" id="CP049933">
    <property type="protein sequence ID" value="QIM17871.1"/>
    <property type="molecule type" value="Genomic_DNA"/>
</dbReference>
<evidence type="ECO:0000259" key="4">
    <source>
        <dbReference type="PROSITE" id="PS50956"/>
    </source>
</evidence>
<evidence type="ECO:0000256" key="3">
    <source>
        <dbReference type="ARBA" id="ARBA00023163"/>
    </source>
</evidence>
<dbReference type="RefSeq" id="WP_166328840.1">
    <property type="nucleotide sequence ID" value="NZ_CP049933.1"/>
</dbReference>
<gene>
    <name evidence="5" type="ORF">G7066_02690</name>
</gene>
<keyword evidence="3" id="KW-0804">Transcription</keyword>
<evidence type="ECO:0000313" key="6">
    <source>
        <dbReference type="Proteomes" id="UP000503441"/>
    </source>
</evidence>
<dbReference type="InterPro" id="IPR000485">
    <property type="entry name" value="AsnC-type_HTH_dom"/>
</dbReference>
<dbReference type="PROSITE" id="PS50956">
    <property type="entry name" value="HTH_ASNC_2"/>
    <property type="match status" value="1"/>
</dbReference>
<organism evidence="5 6">
    <name type="scientific">Leucobacter coleopterorum</name>
    <dbReference type="NCBI Taxonomy" id="2714933"/>
    <lineage>
        <taxon>Bacteria</taxon>
        <taxon>Bacillati</taxon>
        <taxon>Actinomycetota</taxon>
        <taxon>Actinomycetes</taxon>
        <taxon>Micrococcales</taxon>
        <taxon>Microbacteriaceae</taxon>
        <taxon>Leucobacter</taxon>
    </lineage>
</organism>
<dbReference type="SMART" id="SM00344">
    <property type="entry name" value="HTH_ASNC"/>
    <property type="match status" value="2"/>
</dbReference>
<dbReference type="PANTHER" id="PTHR30154:SF34">
    <property type="entry name" value="TRANSCRIPTIONAL REGULATOR AZLB"/>
    <property type="match status" value="1"/>
</dbReference>
<proteinExistence type="predicted"/>
<keyword evidence="1" id="KW-0805">Transcription regulation</keyword>
<reference evidence="5 6" key="1">
    <citation type="submission" date="2020-03" db="EMBL/GenBank/DDBJ databases">
        <title>Leucobacter sp. nov., isolated from beetles.</title>
        <authorList>
            <person name="Hyun D.-W."/>
            <person name="Bae J.-W."/>
        </authorList>
    </citation>
    <scope>NUCLEOTIDE SEQUENCE [LARGE SCALE GENOMIC DNA]</scope>
    <source>
        <strain evidence="5 6">HDW9A</strain>
    </source>
</reference>
<evidence type="ECO:0000313" key="5">
    <source>
        <dbReference type="EMBL" id="QIM17871.1"/>
    </source>
</evidence>
<dbReference type="InterPro" id="IPR036390">
    <property type="entry name" value="WH_DNA-bd_sf"/>
</dbReference>
<dbReference type="PANTHER" id="PTHR30154">
    <property type="entry name" value="LEUCINE-RESPONSIVE REGULATORY PROTEIN"/>
    <property type="match status" value="1"/>
</dbReference>
<feature type="domain" description="HTH asnC-type" evidence="4">
    <location>
        <begin position="177"/>
        <end position="237"/>
    </location>
</feature>
<evidence type="ECO:0000256" key="2">
    <source>
        <dbReference type="ARBA" id="ARBA00023125"/>
    </source>
</evidence>
<protein>
    <submittedName>
        <fullName evidence="5">Lrp/AsnC family transcriptional regulator</fullName>
    </submittedName>
</protein>
<dbReference type="Pfam" id="PF13404">
    <property type="entry name" value="HTH_AsnC-type"/>
    <property type="match status" value="2"/>
</dbReference>
<accession>A0ABX6JU96</accession>
<dbReference type="InterPro" id="IPR019888">
    <property type="entry name" value="Tscrpt_reg_AsnC-like"/>
</dbReference>
<sequence length="334" mass="36782">MPELLDPTDRDICAALLRNGRASWRLIAQATGLQERTVARRATRLFEQGLVRVTALANPFLAGRGDAFLARITCSPEHLSQIAQWLAHRPESLWVTTLMTSSAVVGEFFLHQGNRTSFIEQDLKDLPIQDFSFAPIHHYGRTVRGWQPEILDAEQLAHIGEDESSALTAASNHPVELDPVDQQIVSLLEQDGRMSIEAISSKLGTAKATVRKHISLLQQSDRVSIRAVLDPAILGYPYEVFVSVRPRFGGSAAVTTLLAADRRSRWVAETSVDGSVYALLAFADRDDVPSMLNTLAMHLTDEDPRVTVEPLLTMYKRSDILLPPAAPGDAQAES</sequence>
<evidence type="ECO:0000256" key="1">
    <source>
        <dbReference type="ARBA" id="ARBA00023015"/>
    </source>
</evidence>
<dbReference type="Proteomes" id="UP000503441">
    <property type="component" value="Chromosome"/>
</dbReference>
<dbReference type="InterPro" id="IPR036388">
    <property type="entry name" value="WH-like_DNA-bd_sf"/>
</dbReference>
<dbReference type="SUPFAM" id="SSF46785">
    <property type="entry name" value="Winged helix' DNA-binding domain"/>
    <property type="match status" value="2"/>
</dbReference>
<keyword evidence="2" id="KW-0238">DNA-binding</keyword>
<keyword evidence="6" id="KW-1185">Reference proteome</keyword>
<name>A0ABX6JU96_9MICO</name>